<name>A0A837HT98_9BACT</name>
<comment type="caution">
    <text evidence="2">The sequence shown here is derived from an EMBL/GenBank/DDBJ whole genome shotgun (WGS) entry which is preliminary data.</text>
</comment>
<protein>
    <submittedName>
        <fullName evidence="2">Uncharacterized protein</fullName>
    </submittedName>
</protein>
<reference evidence="2 3" key="1">
    <citation type="journal article" date="2015" name="Nature">
        <title>rRNA introns, odd ribosomes, and small enigmatic genomes across a large radiation of phyla.</title>
        <authorList>
            <person name="Brown C.T."/>
            <person name="Hug L.A."/>
            <person name="Thomas B.C."/>
            <person name="Sharon I."/>
            <person name="Castelle C.J."/>
            <person name="Singh A."/>
            <person name="Wilkins M.J."/>
            <person name="Williams K.H."/>
            <person name="Banfield J.F."/>
        </authorList>
    </citation>
    <scope>NUCLEOTIDE SEQUENCE [LARGE SCALE GENOMIC DNA]</scope>
</reference>
<dbReference type="EMBL" id="LBWL01000004">
    <property type="protein sequence ID" value="KKR09477.1"/>
    <property type="molecule type" value="Genomic_DNA"/>
</dbReference>
<feature type="region of interest" description="Disordered" evidence="1">
    <location>
        <begin position="1"/>
        <end position="28"/>
    </location>
</feature>
<evidence type="ECO:0000256" key="1">
    <source>
        <dbReference type="SAM" id="MobiDB-lite"/>
    </source>
</evidence>
<organism evidence="2 3">
    <name type="scientific">Candidatus Yanofskybacteria bacterium GW2011_GWD1_39_16</name>
    <dbReference type="NCBI Taxonomy" id="1619030"/>
    <lineage>
        <taxon>Bacteria</taxon>
        <taxon>Candidatus Yanofskyibacteriota</taxon>
    </lineage>
</organism>
<gene>
    <name evidence="2" type="ORF">UT35_C0004G0016</name>
</gene>
<dbReference type="Proteomes" id="UP000033996">
    <property type="component" value="Unassembled WGS sequence"/>
</dbReference>
<evidence type="ECO:0000313" key="2">
    <source>
        <dbReference type="EMBL" id="KKR09477.1"/>
    </source>
</evidence>
<accession>A0A837HT98</accession>
<dbReference type="AlphaFoldDB" id="A0A837HT98"/>
<proteinExistence type="predicted"/>
<feature type="compositionally biased region" description="Polar residues" evidence="1">
    <location>
        <begin position="16"/>
        <end position="26"/>
    </location>
</feature>
<sequence length="204" mass="21365">MAYPTTLDDLDASRGATGQTLNSPNHATHHANEDAIIEALEAKVGIDSSADTSSIDYKLKSASSSNPGHQHTPSNVGLSNVDNTSDATKNSATVTLTNKRITKRTGTAASSATPTINTDNVDFYSLTAQAEAITSFTTNLSGTPTEAQTLWIAITGTAARAITWGASFESSTVVLPTTTVSTNRLDVGFAWNTVTNKWRCVALG</sequence>
<evidence type="ECO:0000313" key="3">
    <source>
        <dbReference type="Proteomes" id="UP000033996"/>
    </source>
</evidence>
<feature type="region of interest" description="Disordered" evidence="1">
    <location>
        <begin position="59"/>
        <end position="91"/>
    </location>
</feature>